<keyword evidence="2" id="KW-1185">Reference proteome</keyword>
<proteinExistence type="predicted"/>
<comment type="caution">
    <text evidence="1">The sequence shown here is derived from an EMBL/GenBank/DDBJ whole genome shotgun (WGS) entry which is preliminary data.</text>
</comment>
<evidence type="ECO:0000313" key="2">
    <source>
        <dbReference type="Proteomes" id="UP001145114"/>
    </source>
</evidence>
<protein>
    <submittedName>
        <fullName evidence="1">Uncharacterized protein</fullName>
    </submittedName>
</protein>
<accession>A0ACC1HJ52</accession>
<gene>
    <name evidence="1" type="ORF">EV182_007954</name>
</gene>
<feature type="non-terminal residue" evidence="1">
    <location>
        <position position="119"/>
    </location>
</feature>
<dbReference type="EMBL" id="JAMZIH010003894">
    <property type="protein sequence ID" value="KAJ1676559.1"/>
    <property type="molecule type" value="Genomic_DNA"/>
</dbReference>
<evidence type="ECO:0000313" key="1">
    <source>
        <dbReference type="EMBL" id="KAJ1676559.1"/>
    </source>
</evidence>
<organism evidence="1 2">
    <name type="scientific">Spiromyces aspiralis</name>
    <dbReference type="NCBI Taxonomy" id="68401"/>
    <lineage>
        <taxon>Eukaryota</taxon>
        <taxon>Fungi</taxon>
        <taxon>Fungi incertae sedis</taxon>
        <taxon>Zoopagomycota</taxon>
        <taxon>Kickxellomycotina</taxon>
        <taxon>Kickxellomycetes</taxon>
        <taxon>Kickxellales</taxon>
        <taxon>Kickxellaceae</taxon>
        <taxon>Spiromyces</taxon>
    </lineage>
</organism>
<reference evidence="1" key="1">
    <citation type="submission" date="2022-06" db="EMBL/GenBank/DDBJ databases">
        <title>Phylogenomic reconstructions and comparative analyses of Kickxellomycotina fungi.</title>
        <authorList>
            <person name="Reynolds N.K."/>
            <person name="Stajich J.E."/>
            <person name="Barry K."/>
            <person name="Grigoriev I.V."/>
            <person name="Crous P."/>
            <person name="Smith M.E."/>
        </authorList>
    </citation>
    <scope>NUCLEOTIDE SEQUENCE</scope>
    <source>
        <strain evidence="1">RSA 2271</strain>
    </source>
</reference>
<sequence length="119" mass="13201">MTGYIPIDDQPTLGLTSGSIIGSLVFSLDCLTRTHALPSFTHAGDGGPLPIRLDSIRTRTDYPVHGTHKVELLIEVPDSLREMVHQLSHDFAGSHVHIRPKRIDHLSLAYFNKHVKTSK</sequence>
<name>A0ACC1HJ52_9FUNG</name>
<dbReference type="Proteomes" id="UP001145114">
    <property type="component" value="Unassembled WGS sequence"/>
</dbReference>